<dbReference type="AlphaFoldDB" id="A0A6A4HYV8"/>
<evidence type="ECO:0000256" key="1">
    <source>
        <dbReference type="SAM" id="Coils"/>
    </source>
</evidence>
<feature type="compositionally biased region" description="Low complexity" evidence="2">
    <location>
        <begin position="291"/>
        <end position="318"/>
    </location>
</feature>
<evidence type="ECO:0000313" key="4">
    <source>
        <dbReference type="Proteomes" id="UP000799118"/>
    </source>
</evidence>
<feature type="region of interest" description="Disordered" evidence="2">
    <location>
        <begin position="1"/>
        <end position="61"/>
    </location>
</feature>
<feature type="compositionally biased region" description="Low complexity" evidence="2">
    <location>
        <begin position="623"/>
        <end position="638"/>
    </location>
</feature>
<feature type="coiled-coil region" evidence="1">
    <location>
        <begin position="71"/>
        <end position="161"/>
    </location>
</feature>
<dbReference type="Proteomes" id="UP000799118">
    <property type="component" value="Unassembled WGS sequence"/>
</dbReference>
<keyword evidence="1" id="KW-0175">Coiled coil</keyword>
<feature type="region of interest" description="Disordered" evidence="2">
    <location>
        <begin position="614"/>
        <end position="641"/>
    </location>
</feature>
<feature type="compositionally biased region" description="Basic and acidic residues" evidence="2">
    <location>
        <begin position="397"/>
        <end position="410"/>
    </location>
</feature>
<feature type="compositionally biased region" description="Polar residues" evidence="2">
    <location>
        <begin position="530"/>
        <end position="543"/>
    </location>
</feature>
<feature type="compositionally biased region" description="Basic residues" evidence="2">
    <location>
        <begin position="194"/>
        <end position="203"/>
    </location>
</feature>
<sequence>MSVMETSDRQSTSSGSTDYYRPDIHDEIHASEFPFPPLSTRKESKPRRSSSHSRHSSHSISALLIMTNERLTLANARNATLETQKEELLLRFASLVKDKASVEAELRATQESLRLHRVQLEVAQREVNRATEVVRGVDKARVEAENEAARLRSKLRQLEEEKVTRQGWEEGWDIGFHEGIERAQAESGLMDRFIRRRRGSSTRRRADSRDGETDGDENGADDSTVSTPVRRTRSSSTRSRKTSVPDAGPYVPPLPIPTVTTPIPLDIPNTQPQQPVSRPPSAGRFRERVRSLTSRSTPRSPSSSGHHPPTHQRSQSRSSRTHVNVPEPSQNSSPEVIHPLPTPSRPPLSPTMSHRSTILPDNYIPMLDKEDNFIPMPPPHELSMPVPSATPAPSEPEMVRERREMRENRRSRAISNVSRASTRISEYDLVSPPAHEGSGEGSRGPYFSGIHRERSPTPGPGSRRMVEEWRNIMSPSPPGRIENEGIVNGVPSEAPPRMQSPTTGRRSRSPRVSGGPRQRKPIVMPKPLSVLQNDPQSSSNIQRIQAEADRASEHPITPPRYYRTEQLQQEAYTHSGPSTANDTPTESSPPAGTARTKTPMAWLRKHFQRSYSSPVVPNIEIEPPSQTPTNTSSGNSSTRMNPVLLTPEDANRPALPNDIISEATRGISILPSSTPLPHSPITIQLPDEELPLGFVPMTPVMAYSSPRGAEHYYEDSGSMFSPIPDNY</sequence>
<feature type="compositionally biased region" description="Low complexity" evidence="2">
    <location>
        <begin position="257"/>
        <end position="268"/>
    </location>
</feature>
<protein>
    <submittedName>
        <fullName evidence="3">Uncharacterized protein</fullName>
    </submittedName>
</protein>
<accession>A0A6A4HYV8</accession>
<dbReference type="OrthoDB" id="3268221at2759"/>
<proteinExistence type="predicted"/>
<gene>
    <name evidence="3" type="ORF">BT96DRAFT_499193</name>
</gene>
<reference evidence="3" key="1">
    <citation type="journal article" date="2019" name="Environ. Microbiol.">
        <title>Fungal ecological strategies reflected in gene transcription - a case study of two litter decomposers.</title>
        <authorList>
            <person name="Barbi F."/>
            <person name="Kohler A."/>
            <person name="Barry K."/>
            <person name="Baskaran P."/>
            <person name="Daum C."/>
            <person name="Fauchery L."/>
            <person name="Ihrmark K."/>
            <person name="Kuo A."/>
            <person name="LaButti K."/>
            <person name="Lipzen A."/>
            <person name="Morin E."/>
            <person name="Grigoriev I.V."/>
            <person name="Henrissat B."/>
            <person name="Lindahl B."/>
            <person name="Martin F."/>
        </authorList>
    </citation>
    <scope>NUCLEOTIDE SEQUENCE</scope>
    <source>
        <strain evidence="3">JB14</strain>
    </source>
</reference>
<keyword evidence="4" id="KW-1185">Reference proteome</keyword>
<name>A0A6A4HYV8_9AGAR</name>
<feature type="region of interest" description="Disordered" evidence="2">
    <location>
        <begin position="372"/>
        <end position="596"/>
    </location>
</feature>
<feature type="compositionally biased region" description="Basic and acidic residues" evidence="2">
    <location>
        <begin position="20"/>
        <end position="30"/>
    </location>
</feature>
<dbReference type="EMBL" id="ML769427">
    <property type="protein sequence ID" value="KAE9403211.1"/>
    <property type="molecule type" value="Genomic_DNA"/>
</dbReference>
<evidence type="ECO:0000313" key="3">
    <source>
        <dbReference type="EMBL" id="KAE9403211.1"/>
    </source>
</evidence>
<feature type="compositionally biased region" description="Polar residues" evidence="2">
    <location>
        <begin position="565"/>
        <end position="590"/>
    </location>
</feature>
<feature type="compositionally biased region" description="Basic residues" evidence="2">
    <location>
        <begin position="44"/>
        <end position="57"/>
    </location>
</feature>
<feature type="region of interest" description="Disordered" evidence="2">
    <location>
        <begin position="193"/>
        <end position="357"/>
    </location>
</feature>
<evidence type="ECO:0000256" key="2">
    <source>
        <dbReference type="SAM" id="MobiDB-lite"/>
    </source>
</evidence>
<feature type="compositionally biased region" description="Polar residues" evidence="2">
    <location>
        <begin position="413"/>
        <end position="424"/>
    </location>
</feature>
<organism evidence="3 4">
    <name type="scientific">Gymnopus androsaceus JB14</name>
    <dbReference type="NCBI Taxonomy" id="1447944"/>
    <lineage>
        <taxon>Eukaryota</taxon>
        <taxon>Fungi</taxon>
        <taxon>Dikarya</taxon>
        <taxon>Basidiomycota</taxon>
        <taxon>Agaricomycotina</taxon>
        <taxon>Agaricomycetes</taxon>
        <taxon>Agaricomycetidae</taxon>
        <taxon>Agaricales</taxon>
        <taxon>Marasmiineae</taxon>
        <taxon>Omphalotaceae</taxon>
        <taxon>Gymnopus</taxon>
    </lineage>
</organism>
<feature type="compositionally biased region" description="Pro residues" evidence="2">
    <location>
        <begin position="340"/>
        <end position="349"/>
    </location>
</feature>
<feature type="compositionally biased region" description="Low complexity" evidence="2">
    <location>
        <begin position="499"/>
        <end position="516"/>
    </location>
</feature>
<feature type="compositionally biased region" description="Basic residues" evidence="2">
    <location>
        <begin position="230"/>
        <end position="241"/>
    </location>
</feature>